<dbReference type="AlphaFoldDB" id="A0A183FGA9"/>
<dbReference type="Proteomes" id="UP000050761">
    <property type="component" value="Unassembled WGS sequence"/>
</dbReference>
<dbReference type="WBParaSite" id="HPBE_0000567001-mRNA-1">
    <property type="protein sequence ID" value="HPBE_0000567001-mRNA-1"/>
    <property type="gene ID" value="HPBE_0000567001"/>
</dbReference>
<evidence type="ECO:0000313" key="2">
    <source>
        <dbReference type="WBParaSite" id="HPBE_0000567001-mRNA-1"/>
    </source>
</evidence>
<dbReference type="InterPro" id="IPR046450">
    <property type="entry name" value="PA_dom_sf"/>
</dbReference>
<proteinExistence type="predicted"/>
<keyword evidence="1" id="KW-1185">Reference proteome</keyword>
<accession>A0A183FGA9</accession>
<organism evidence="1 2">
    <name type="scientific">Heligmosomoides polygyrus</name>
    <name type="common">Parasitic roundworm</name>
    <dbReference type="NCBI Taxonomy" id="6339"/>
    <lineage>
        <taxon>Eukaryota</taxon>
        <taxon>Metazoa</taxon>
        <taxon>Ecdysozoa</taxon>
        <taxon>Nematoda</taxon>
        <taxon>Chromadorea</taxon>
        <taxon>Rhabditida</taxon>
        <taxon>Rhabditina</taxon>
        <taxon>Rhabditomorpha</taxon>
        <taxon>Strongyloidea</taxon>
        <taxon>Heligmosomidae</taxon>
        <taxon>Heligmosomoides</taxon>
    </lineage>
</organism>
<reference evidence="2" key="1">
    <citation type="submission" date="2019-09" db="UniProtKB">
        <authorList>
            <consortium name="WormBaseParasite"/>
        </authorList>
    </citation>
    <scope>IDENTIFICATION</scope>
</reference>
<dbReference type="Gene3D" id="3.50.30.30">
    <property type="match status" value="1"/>
</dbReference>
<sequence length="97" mass="11089">LLPSLPYVTRSETIESLRKKKVIPGIPVTPVGYDDAQRILEYMDGPSVTRADWIGGLPLYKWNSQRNFRLNVRSRSVYGRGRPLAMKVNSSKTIQHF</sequence>
<evidence type="ECO:0000313" key="1">
    <source>
        <dbReference type="Proteomes" id="UP000050761"/>
    </source>
</evidence>
<protein>
    <submittedName>
        <fullName evidence="2">GST N-terminal domain-containing protein</fullName>
    </submittedName>
</protein>
<name>A0A183FGA9_HELPZ</name>
<dbReference type="SUPFAM" id="SSF52025">
    <property type="entry name" value="PA domain"/>
    <property type="match status" value="1"/>
</dbReference>